<dbReference type="PROSITE" id="PS00889">
    <property type="entry name" value="CNMP_BINDING_2"/>
    <property type="match status" value="1"/>
</dbReference>
<keyword evidence="6 10" id="KW-0472">Membrane</keyword>
<organism evidence="12 13">
    <name type="scientific">Triparma strigata</name>
    <dbReference type="NCBI Taxonomy" id="1606541"/>
    <lineage>
        <taxon>Eukaryota</taxon>
        <taxon>Sar</taxon>
        <taxon>Stramenopiles</taxon>
        <taxon>Ochrophyta</taxon>
        <taxon>Bolidophyceae</taxon>
        <taxon>Parmales</taxon>
        <taxon>Triparmaceae</taxon>
        <taxon>Triparma</taxon>
    </lineage>
</organism>
<dbReference type="SUPFAM" id="SSF81324">
    <property type="entry name" value="Voltage-gated potassium channels"/>
    <property type="match status" value="4"/>
</dbReference>
<dbReference type="PROSITE" id="PS50042">
    <property type="entry name" value="CNMP_BINDING_3"/>
    <property type="match status" value="4"/>
</dbReference>
<evidence type="ECO:0000256" key="6">
    <source>
        <dbReference type="ARBA" id="ARBA00023136"/>
    </source>
</evidence>
<dbReference type="CDD" id="cd00038">
    <property type="entry name" value="CAP_ED"/>
    <property type="match status" value="3"/>
</dbReference>
<evidence type="ECO:0000256" key="3">
    <source>
        <dbReference type="ARBA" id="ARBA00022692"/>
    </source>
</evidence>
<keyword evidence="8" id="KW-0407">Ion channel</keyword>
<feature type="transmembrane region" description="Helical" evidence="10">
    <location>
        <begin position="318"/>
        <end position="342"/>
    </location>
</feature>
<feature type="domain" description="Cyclic nucleotide-binding" evidence="11">
    <location>
        <begin position="1972"/>
        <end position="2091"/>
    </location>
</feature>
<keyword evidence="7" id="KW-1071">Ligand-gated ion channel</keyword>
<dbReference type="InterPro" id="IPR014710">
    <property type="entry name" value="RmlC-like_jellyroll"/>
</dbReference>
<feature type="transmembrane region" description="Helical" evidence="10">
    <location>
        <begin position="1349"/>
        <end position="1376"/>
    </location>
</feature>
<feature type="transmembrane region" description="Helical" evidence="10">
    <location>
        <begin position="1871"/>
        <end position="1892"/>
    </location>
</feature>
<feature type="transmembrane region" description="Helical" evidence="10">
    <location>
        <begin position="1324"/>
        <end position="1343"/>
    </location>
</feature>
<dbReference type="InterPro" id="IPR000595">
    <property type="entry name" value="cNMP-bd_dom"/>
</dbReference>
<proteinExistence type="predicted"/>
<feature type="transmembrane region" description="Helical" evidence="10">
    <location>
        <begin position="717"/>
        <end position="737"/>
    </location>
</feature>
<dbReference type="SUPFAM" id="SSF51206">
    <property type="entry name" value="cAMP-binding domain-like"/>
    <property type="match status" value="4"/>
</dbReference>
<feature type="compositionally biased region" description="Basic and acidic residues" evidence="9">
    <location>
        <begin position="2283"/>
        <end position="2297"/>
    </location>
</feature>
<feature type="transmembrane region" description="Helical" evidence="10">
    <location>
        <begin position="790"/>
        <end position="807"/>
    </location>
</feature>
<feature type="region of interest" description="Disordered" evidence="9">
    <location>
        <begin position="2250"/>
        <end position="2297"/>
    </location>
</feature>
<feature type="transmembrane region" description="Helical" evidence="10">
    <location>
        <begin position="1089"/>
        <end position="1111"/>
    </location>
</feature>
<dbReference type="PRINTS" id="PR01463">
    <property type="entry name" value="EAGCHANLFMLY"/>
</dbReference>
<feature type="transmembrane region" description="Helical" evidence="10">
    <location>
        <begin position="577"/>
        <end position="598"/>
    </location>
</feature>
<feature type="compositionally biased region" description="Acidic residues" evidence="9">
    <location>
        <begin position="2119"/>
        <end position="2135"/>
    </location>
</feature>
<dbReference type="SMART" id="SM00100">
    <property type="entry name" value="cNMP"/>
    <property type="match status" value="3"/>
</dbReference>
<keyword evidence="3 10" id="KW-0812">Transmembrane</keyword>
<feature type="transmembrane region" description="Helical" evidence="10">
    <location>
        <begin position="1765"/>
        <end position="1787"/>
    </location>
</feature>
<evidence type="ECO:0000256" key="4">
    <source>
        <dbReference type="ARBA" id="ARBA00022989"/>
    </source>
</evidence>
<dbReference type="GO" id="GO:0016020">
    <property type="term" value="C:membrane"/>
    <property type="evidence" value="ECO:0007669"/>
    <property type="project" value="UniProtKB-SubCell"/>
</dbReference>
<dbReference type="PANTHER" id="PTHR45638">
    <property type="entry name" value="CYCLIC NUCLEOTIDE-GATED CATION CHANNEL SUBUNIT A"/>
    <property type="match status" value="1"/>
</dbReference>
<feature type="transmembrane region" description="Helical" evidence="10">
    <location>
        <begin position="294"/>
        <end position="312"/>
    </location>
</feature>
<dbReference type="Pfam" id="PF00520">
    <property type="entry name" value="Ion_trans"/>
    <property type="match status" value="4"/>
</dbReference>
<feature type="transmembrane region" description="Helical" evidence="10">
    <location>
        <begin position="1624"/>
        <end position="1645"/>
    </location>
</feature>
<evidence type="ECO:0000256" key="9">
    <source>
        <dbReference type="SAM" id="MobiDB-lite"/>
    </source>
</evidence>
<keyword evidence="5" id="KW-0406">Ion transport</keyword>
<dbReference type="Gene3D" id="1.10.287.630">
    <property type="entry name" value="Helix hairpin bin"/>
    <property type="match status" value="4"/>
</dbReference>
<dbReference type="InterPro" id="IPR018488">
    <property type="entry name" value="cNMP-bd_CS"/>
</dbReference>
<keyword evidence="2" id="KW-0813">Transport</keyword>
<evidence type="ECO:0000313" key="13">
    <source>
        <dbReference type="Proteomes" id="UP001165085"/>
    </source>
</evidence>
<evidence type="ECO:0000256" key="8">
    <source>
        <dbReference type="ARBA" id="ARBA00023303"/>
    </source>
</evidence>
<feature type="transmembrane region" description="Helical" evidence="10">
    <location>
        <begin position="1840"/>
        <end position="1859"/>
    </location>
</feature>
<dbReference type="EMBL" id="BRXY01000459">
    <property type="protein sequence ID" value="GMH96136.1"/>
    <property type="molecule type" value="Genomic_DNA"/>
</dbReference>
<keyword evidence="13" id="KW-1185">Reference proteome</keyword>
<protein>
    <recommendedName>
        <fullName evidence="11">Cyclic nucleotide-binding domain-containing protein</fullName>
    </recommendedName>
</protein>
<feature type="transmembrane region" description="Helical" evidence="10">
    <location>
        <begin position="1118"/>
        <end position="1136"/>
    </location>
</feature>
<feature type="transmembrane region" description="Helical" evidence="10">
    <location>
        <begin position="1657"/>
        <end position="1676"/>
    </location>
</feature>
<evidence type="ECO:0000256" key="10">
    <source>
        <dbReference type="SAM" id="Phobius"/>
    </source>
</evidence>
<dbReference type="Gene3D" id="2.60.120.10">
    <property type="entry name" value="Jelly Rolls"/>
    <property type="match status" value="4"/>
</dbReference>
<dbReference type="GO" id="GO:0005249">
    <property type="term" value="F:voltage-gated potassium channel activity"/>
    <property type="evidence" value="ECO:0007669"/>
    <property type="project" value="InterPro"/>
</dbReference>
<dbReference type="GO" id="GO:0044877">
    <property type="term" value="F:protein-containing complex binding"/>
    <property type="evidence" value="ECO:0007669"/>
    <property type="project" value="TreeGrafter"/>
</dbReference>
<dbReference type="OrthoDB" id="415460at2759"/>
<dbReference type="FunFam" id="1.10.287.630:FF:000001">
    <property type="entry name" value="Cyclic nucleotide-gated channel alpha 3"/>
    <property type="match status" value="1"/>
</dbReference>
<dbReference type="Proteomes" id="UP001165085">
    <property type="component" value="Unassembled WGS sequence"/>
</dbReference>
<reference evidence="13" key="1">
    <citation type="journal article" date="2023" name="Commun. Biol.">
        <title>Genome analysis of Parmales, the sister group of diatoms, reveals the evolutionary specialization of diatoms from phago-mixotrophs to photoautotrophs.</title>
        <authorList>
            <person name="Ban H."/>
            <person name="Sato S."/>
            <person name="Yoshikawa S."/>
            <person name="Yamada K."/>
            <person name="Nakamura Y."/>
            <person name="Ichinomiya M."/>
            <person name="Sato N."/>
            <person name="Blanc-Mathieu R."/>
            <person name="Endo H."/>
            <person name="Kuwata A."/>
            <person name="Ogata H."/>
        </authorList>
    </citation>
    <scope>NUCLEOTIDE SEQUENCE [LARGE SCALE GENOMIC DNA]</scope>
    <source>
        <strain evidence="13">NIES 3701</strain>
    </source>
</reference>
<feature type="compositionally biased region" description="Acidic residues" evidence="9">
    <location>
        <begin position="2264"/>
        <end position="2282"/>
    </location>
</feature>
<evidence type="ECO:0000313" key="12">
    <source>
        <dbReference type="EMBL" id="GMH96136.1"/>
    </source>
</evidence>
<dbReference type="InterPro" id="IPR050866">
    <property type="entry name" value="CNG_cation_channel"/>
</dbReference>
<dbReference type="Pfam" id="PF00027">
    <property type="entry name" value="cNMP_binding"/>
    <property type="match status" value="2"/>
</dbReference>
<feature type="transmembrane region" description="Helical" evidence="10">
    <location>
        <begin position="215"/>
        <end position="235"/>
    </location>
</feature>
<dbReference type="PANTHER" id="PTHR45638:SF11">
    <property type="entry name" value="CYCLIC NUCLEOTIDE-GATED CATION CHANNEL SUBUNIT A"/>
    <property type="match status" value="1"/>
</dbReference>
<sequence length="2297" mass="261197">MGLLARCLPSREQDMWEGGGMVEEQTFMDKVLDRVDTTRMFLRLFLCLYITASLPLRAAFFPDWYVNLDYVEYAILDAVSTVFFFMEIAGTYRSSSSAKIQPQVSMERTGRSTADSGKSLISSASTLLEEQEANNDFDEVDHKVFSIGFLIELLATLPLEYVAMTYISEDSSEQLVWYLMNRILRISYLPTYFTEITRWLEDRGTMKNPGMHRTWKLFSTMAIAGHWCGCMFFFISKTEAEKGIRFTWPESDVLYSVGDVMLDSSNATILTSSGDPKYELTYHATMVECYIRSLYWAYITMVTTGFGDIVPLTNSETVWVIISMYIGVVITSCSIANLQLLVTNMDAARTNFQLKMDSLKMYMVYRRLPNHLQNRINSFYDYQWDLLRGADEHEFLQELPKSLQQQVANYMSRDLLKSLPVLRKANNALLNALVDCVEANIYSPNDEILRPGEQLKGVLLVSRGEVEVLKGSQVERKLQRFDRFAEASLFIRTVCENLVKSKTFCEIFLLPSEDFQRVVQAQCDEAHLKQMTETAEKQSKQTNKANKMFGSADDAVPMAGFKKHCQPNSRFRKTWGVIMFFGVIYYIFSISLSVMISVQDLTWTDTALQLSIGYVVDVLFLVDLTFDSTFFMYVEEGLVVFDHERIRENFFSNHSMAREFLAAIPWDLLGLVLGSRYYNVLRVPKMMRIPKLFKYVDGVEKMLVDSRFGMDQAARRVFKLMFLMIAVCHWVGCLWHMCANLSVEVYEDKISPGHWRGTAPQSNWIEADEADSLFDVKHSDLGNFAGYLRSIYWAIVAMSTVGYGDIVPQNILETTFSTICILFGGLVLPAIVGGLAAYMGNLNQASNIHKKKMYKVRTFMRGSYFPQSLMDKVLRYYDYLWSRQGGVDEVEIMSELPGPLQQRVAMCVNGVALNSIPFFESCDEGMQQYLVSMLNPRVFLPHDDIMQYGEVGKEMFMIERGQVIISSFDKKVSYTMLEEGDYFGETCLLGATTRMATVYAVTYCDCFVLSKDDFNEVLSAYLPKERTEITNNVAAAIQNKVNKNSAVNDNFKNLKKCLQRTKFSKIDMETEDQTSAIARIRPDNGFRHLWNFIILIVCVYNSVAVPFRLCFMRDNFTLFYLFDWALDVIFFIDVYLNMTEFSYVHQGELITDRDKVRANYLGPNGNFKADLVTMFPLDLFAVFFLNHPGSLMLCLAITRVPKLMRLTRIMGTASDLTKALEDTNISLTPIQLFKLIAGVMLIAHWAACGLHAIANYHHSHEKCTNLVESNVTISNLSYPEYAEDAFTTDLYTFCDWGRTWIQKQIDDEKLDEFGGSPMERYLRAFNWALPTLVVVVIGDVVPVTSAETLYAFCWMVMGVTINATIIGNVANIVANLETDSSDFVKKADDIKHYMHTHHVSSDLQDRVEHFMTYLWTAHKGATNEWGFVSELPFTLQMAISDHTRLKYIKDCPFFDFCSDEIIKALAMCLNPLMFSMGDVLIQYNDMGQEMFFLEKGSVEVVSGDGKTVFATLMKGAFFGETALFFKQKRSATIKAVEFCEVFQLAKTDLDNELRQREFDLSKMLDIFTAIANSNKRRNAAVASNLEVSKKEGTKLSKIIDAKDAKQTQSRKVRKIFLPNSKFRAIWDMMLTLFTMWFAISILYRIAFTLDEAVDDTMVSLMIDFVIDFIFLVDIFLNYKKFAFIENGVIVSDPELIRKNYLKNWMVFDITSCLPLEIFALTFGKTYVFQLRLIHLIRVLRLPSYFESVDHYLNLWNIRISAALNLLIRMFTYYILVNHWCACMWFIIHRYIERDLEFTWATTDCPSAGDNEKGCMAQWDEASQQHDICSKANGYEINDCYIRSFFLVITTISTVGYGDIYPVTEIETMWECTVVLIGACIFAGIIGSFTAFLSHNDTSGPNAFKLKMQRLQEYMKYRKLPNELQTAILLHHKYRWRKSQILDEKAVMTILPRPLQFDLSFEVVSDVIRAVPILSECTKIMQKRIAHAFTIQTCSPQSIIYEAGDIGWDIYFIGSGLIKISLPKDLSVLDAAGRASSARAKRKADAIGSLYRIGNHFGESCLTSLSGVRQETGEARTLAELYLLNKHDMDSICSYMTVEDRGKFRDGLLARNGNVRHTFDDDDDDEVTQEQLEQDAEVTSPGGRTRKPRSSLDSDSGGTKVGVNPYQQKNIRRKTLGLNAKPRDLVRLRSFSAEASKEAITTNPGKHGGIRKMGSSNKLVIEHGGIGESGELGVSGRKSDAREAAQMIQAMAAAGQLDTAGVKEEDSDASDSDSDRDEEGEAEGEGKGKGTGEGGGEK</sequence>
<evidence type="ECO:0000256" key="2">
    <source>
        <dbReference type="ARBA" id="ARBA00022448"/>
    </source>
</evidence>
<name>A0A9W7BXC2_9STRA</name>
<keyword evidence="4 10" id="KW-1133">Transmembrane helix</keyword>
<dbReference type="InterPro" id="IPR005821">
    <property type="entry name" value="Ion_trans_dom"/>
</dbReference>
<feature type="domain" description="Cyclic nucleotide-binding" evidence="11">
    <location>
        <begin position="918"/>
        <end position="1018"/>
    </location>
</feature>
<evidence type="ECO:0000259" key="11">
    <source>
        <dbReference type="PROSITE" id="PS50042"/>
    </source>
</evidence>
<dbReference type="GO" id="GO:0005221">
    <property type="term" value="F:intracellularly cyclic nucleotide-activated monoatomic cation channel activity"/>
    <property type="evidence" value="ECO:0007669"/>
    <property type="project" value="InterPro"/>
</dbReference>
<evidence type="ECO:0000256" key="1">
    <source>
        <dbReference type="ARBA" id="ARBA00004141"/>
    </source>
</evidence>
<feature type="domain" description="Cyclic nucleotide-binding" evidence="11">
    <location>
        <begin position="421"/>
        <end position="519"/>
    </location>
</feature>
<evidence type="ECO:0000256" key="7">
    <source>
        <dbReference type="ARBA" id="ARBA00023286"/>
    </source>
</evidence>
<dbReference type="InterPro" id="IPR018490">
    <property type="entry name" value="cNMP-bd_dom_sf"/>
</dbReference>
<gene>
    <name evidence="12" type="ORF">TrST_g4651</name>
</gene>
<feature type="region of interest" description="Disordered" evidence="9">
    <location>
        <begin position="2116"/>
        <end position="2165"/>
    </location>
</feature>
<feature type="transmembrane region" description="Helical" evidence="10">
    <location>
        <begin position="40"/>
        <end position="61"/>
    </location>
</feature>
<comment type="caution">
    <text evidence="12">The sequence shown here is derived from an EMBL/GenBank/DDBJ whole genome shotgun (WGS) entry which is preliminary data.</text>
</comment>
<accession>A0A9W7BXC2</accession>
<dbReference type="Gene3D" id="1.10.287.70">
    <property type="match status" value="4"/>
</dbReference>
<feature type="transmembrane region" description="Helical" evidence="10">
    <location>
        <begin position="1179"/>
        <end position="1200"/>
    </location>
</feature>
<feature type="transmembrane region" description="Helical" evidence="10">
    <location>
        <begin position="819"/>
        <end position="840"/>
    </location>
</feature>
<feature type="transmembrane region" description="Helical" evidence="10">
    <location>
        <begin position="144"/>
        <end position="167"/>
    </location>
</feature>
<feature type="transmembrane region" description="Helical" evidence="10">
    <location>
        <begin position="73"/>
        <end position="92"/>
    </location>
</feature>
<comment type="subcellular location">
    <subcellularLocation>
        <location evidence="1">Membrane</location>
        <topology evidence="1">Multi-pass membrane protein</topology>
    </subcellularLocation>
</comment>
<feature type="domain" description="Cyclic nucleotide-binding" evidence="11">
    <location>
        <begin position="1453"/>
        <end position="1553"/>
    </location>
</feature>
<evidence type="ECO:0000256" key="5">
    <source>
        <dbReference type="ARBA" id="ARBA00023065"/>
    </source>
</evidence>
<dbReference type="InterPro" id="IPR003938">
    <property type="entry name" value="K_chnl_volt-dep_EAG/ELK/ERG"/>
</dbReference>